<feature type="coiled-coil region" evidence="1">
    <location>
        <begin position="617"/>
        <end position="658"/>
    </location>
</feature>
<dbReference type="OrthoDB" id="9802035at2"/>
<protein>
    <submittedName>
        <fullName evidence="3">Dynamin family protein</fullName>
    </submittedName>
</protein>
<dbReference type="RefSeq" id="WP_008753675.1">
    <property type="nucleotide sequence ID" value="NZ_AJGH01000054.1"/>
</dbReference>
<feature type="domain" description="Dynamin N-terminal" evidence="2">
    <location>
        <begin position="50"/>
        <end position="265"/>
    </location>
</feature>
<dbReference type="InterPro" id="IPR027417">
    <property type="entry name" value="P-loop_NTPase"/>
</dbReference>
<dbReference type="InterPro" id="IPR045063">
    <property type="entry name" value="Dynamin_N"/>
</dbReference>
<evidence type="ECO:0000259" key="2">
    <source>
        <dbReference type="Pfam" id="PF00350"/>
    </source>
</evidence>
<comment type="caution">
    <text evidence="3">The sequence shown here is derived from an EMBL/GenBank/DDBJ whole genome shotgun (WGS) entry which is preliminary data.</text>
</comment>
<evidence type="ECO:0000256" key="1">
    <source>
        <dbReference type="SAM" id="Coils"/>
    </source>
</evidence>
<evidence type="ECO:0000313" key="4">
    <source>
        <dbReference type="Proteomes" id="UP000005039"/>
    </source>
</evidence>
<dbReference type="EMBL" id="AJGH01000054">
    <property type="protein sequence ID" value="EIC96181.1"/>
    <property type="molecule type" value="Genomic_DNA"/>
</dbReference>
<accession>I0R923</accession>
<sequence length="682" mass="78174">MISKDYKQNKEQVLALYDEYVNTCKASGKKVDDSISEQAKKIRNEIFNLMILGEAKSGKSTFINAYLGKEVVPMDVRQCTSAIIKIRKGDEFKLTAKTAGGGKTTVVGYDKIKAFLKDHAAISDKYRNIPITTINNELLIKYHGKEISNQIMTSFLEEEAKDNIFNMNSDEYNNLIRDYVRENAASWRKIITEMEITYHLPDEMQGITIIDSPGVGAGGNVGKIAEDYIAHANAIIFVKSLNGQALESSSFMNFLRNNCTNRKKESLFLVLTGKSNLQGSEFTSLKEQAIEMYGQDIKEEKIICVDSKMQLFLNKCRELNTEEKIGEFFDALDEAGDDFAPASKCWLKSKGDITKFDDKMEEMSNFRSVQYALERFARVANYIQLIEFLENLEREYTRYKGMFSDALKVAKENIDDPIALEDRITQKKKEIADVYLKISQGIADIYKRYTDNINSEGIIMSEAAVKQDNYEEQLENFRNLPESKINENTFASMKKVTLDAIDDTKDFRRKMADRVIAECNEKLIQYTNDYSKIPTEAYIPNFTETDFDNIDLAAKEKTSGYDLVEKGVTFLKTEEKVPYHHLKKHVGLVADSIHDRLNNDIMPTMIDNVVTYVTNSCDTYKEKLTEHKRELEAEYQKLLEDKNSNEKRRKNVEDLEKKVELVYKGLTQITELKGELTNYVAD</sequence>
<evidence type="ECO:0000313" key="3">
    <source>
        <dbReference type="EMBL" id="EIC96181.1"/>
    </source>
</evidence>
<organism evidence="3 4">
    <name type="scientific">Lachnoanaerobaculum saburreum F0468</name>
    <dbReference type="NCBI Taxonomy" id="1095750"/>
    <lineage>
        <taxon>Bacteria</taxon>
        <taxon>Bacillati</taxon>
        <taxon>Bacillota</taxon>
        <taxon>Clostridia</taxon>
        <taxon>Lachnospirales</taxon>
        <taxon>Lachnospiraceae</taxon>
        <taxon>Lachnoanaerobaculum</taxon>
    </lineage>
</organism>
<dbReference type="PANTHER" id="PTHR26392:SF92">
    <property type="entry name" value="PROTEIN KINASE DOMAIN-CONTAINING PROTEIN"/>
    <property type="match status" value="1"/>
</dbReference>
<dbReference type="PANTHER" id="PTHR26392">
    <property type="entry name" value="MITOGEN-ACTIVATED PROTEIN KINASE KINASE KINASE 7-RELATED"/>
    <property type="match status" value="1"/>
</dbReference>
<keyword evidence="1" id="KW-0175">Coiled coil</keyword>
<dbReference type="eggNOG" id="COG0699">
    <property type="taxonomic scope" value="Bacteria"/>
</dbReference>
<name>I0R923_9FIRM</name>
<dbReference type="Gene3D" id="3.40.50.300">
    <property type="entry name" value="P-loop containing nucleotide triphosphate hydrolases"/>
    <property type="match status" value="1"/>
</dbReference>
<dbReference type="Proteomes" id="UP000005039">
    <property type="component" value="Unassembled WGS sequence"/>
</dbReference>
<keyword evidence="4" id="KW-1185">Reference proteome</keyword>
<gene>
    <name evidence="3" type="ORF">HMPREF9970_1060</name>
</gene>
<reference evidence="3 4" key="1">
    <citation type="submission" date="2012-03" db="EMBL/GenBank/DDBJ databases">
        <authorList>
            <person name="Durkin A.S."/>
            <person name="McCorrison J."/>
            <person name="Torralba M."/>
            <person name="Gillis M."/>
            <person name="Methe B."/>
            <person name="Sutton G."/>
            <person name="Nelson K.E."/>
        </authorList>
    </citation>
    <scope>NUCLEOTIDE SEQUENCE [LARGE SCALE GENOMIC DNA]</scope>
    <source>
        <strain evidence="3 4">F0468</strain>
    </source>
</reference>
<proteinExistence type="predicted"/>
<dbReference type="Pfam" id="PF00350">
    <property type="entry name" value="Dynamin_N"/>
    <property type="match status" value="1"/>
</dbReference>
<dbReference type="AlphaFoldDB" id="I0R923"/>
<dbReference type="SUPFAM" id="SSF52540">
    <property type="entry name" value="P-loop containing nucleoside triphosphate hydrolases"/>
    <property type="match status" value="1"/>
</dbReference>
<dbReference type="PATRIC" id="fig|1095750.3.peg.1062"/>